<keyword evidence="1" id="KW-1133">Transmembrane helix</keyword>
<evidence type="ECO:0000256" key="1">
    <source>
        <dbReference type="SAM" id="Phobius"/>
    </source>
</evidence>
<comment type="caution">
    <text evidence="2">The sequence shown here is derived from an EMBL/GenBank/DDBJ whole genome shotgun (WGS) entry which is preliminary data.</text>
</comment>
<feature type="transmembrane region" description="Helical" evidence="1">
    <location>
        <begin position="202"/>
        <end position="221"/>
    </location>
</feature>
<evidence type="ECO:0000313" key="3">
    <source>
        <dbReference type="Proteomes" id="UP001203665"/>
    </source>
</evidence>
<gene>
    <name evidence="2" type="ORF">NDM98_21965</name>
</gene>
<dbReference type="RefSeq" id="WP_251611612.1">
    <property type="nucleotide sequence ID" value="NZ_JAMQJY010000006.1"/>
</dbReference>
<name>A0ABT0XPJ4_9BACI</name>
<sequence>MRFFTWFLKSLYHQQTILASRLRPTIHVLGHVCFTILFALLPYCLVLSVTIWSGFTHIENGLSNTEVDFTIKNGELHTDVHSIPYTDEVDPTFALFIDPTNQLSAEEMRQNGLLLQGREAFLQTDHFEQSLPYTLLGNDIQTKTDILNQIVSIKSFLPILFIILSVIIVSVMIGSAFLATSMMALIASLFFRQYPNIQYIHLWKIAAHVMPLPVITYAWLVVWMNDLSILLLVFALIGLYMYLLTKLPRKKE</sequence>
<reference evidence="2" key="1">
    <citation type="submission" date="2022-06" db="EMBL/GenBank/DDBJ databases">
        <title>Alkalicoccobacillus porphyridii sp. nov., isolated from a marine red alga, Porphyridium purpureum and reclassification of Shouchella plakortidis and Shouchella gibsonii as Alkalicoccobacillus plakortidis comb. nov. and Alkalicoccobacillus gibsonii comb. nov.</title>
        <authorList>
            <person name="Kim K.H."/>
            <person name="Lee J.K."/>
            <person name="Han D.M."/>
            <person name="Baek J.H."/>
            <person name="Jeon C.O."/>
        </authorList>
    </citation>
    <scope>NUCLEOTIDE SEQUENCE</scope>
    <source>
        <strain evidence="2">DSM 19153</strain>
    </source>
</reference>
<feature type="transmembrane region" description="Helical" evidence="1">
    <location>
        <begin position="157"/>
        <end position="190"/>
    </location>
</feature>
<dbReference type="Pfam" id="PF06691">
    <property type="entry name" value="DUF1189"/>
    <property type="match status" value="1"/>
</dbReference>
<dbReference type="Proteomes" id="UP001203665">
    <property type="component" value="Unassembled WGS sequence"/>
</dbReference>
<proteinExistence type="predicted"/>
<accession>A0ABT0XPJ4</accession>
<dbReference type="InterPro" id="IPR009574">
    <property type="entry name" value="DUF1189"/>
</dbReference>
<evidence type="ECO:0000313" key="2">
    <source>
        <dbReference type="EMBL" id="MCM2677814.1"/>
    </source>
</evidence>
<dbReference type="EMBL" id="JAMQJY010000006">
    <property type="protein sequence ID" value="MCM2677814.1"/>
    <property type="molecule type" value="Genomic_DNA"/>
</dbReference>
<protein>
    <submittedName>
        <fullName evidence="2">DUF1189 domain-containing protein</fullName>
    </submittedName>
</protein>
<keyword evidence="1" id="KW-0472">Membrane</keyword>
<keyword evidence="3" id="KW-1185">Reference proteome</keyword>
<feature type="transmembrane region" description="Helical" evidence="1">
    <location>
        <begin position="28"/>
        <end position="55"/>
    </location>
</feature>
<feature type="transmembrane region" description="Helical" evidence="1">
    <location>
        <begin position="227"/>
        <end position="245"/>
    </location>
</feature>
<keyword evidence="1" id="KW-0812">Transmembrane</keyword>
<organism evidence="2 3">
    <name type="scientific">Alkalicoccobacillus plakortidis</name>
    <dbReference type="NCBI Taxonomy" id="444060"/>
    <lineage>
        <taxon>Bacteria</taxon>
        <taxon>Bacillati</taxon>
        <taxon>Bacillota</taxon>
        <taxon>Bacilli</taxon>
        <taxon>Bacillales</taxon>
        <taxon>Bacillaceae</taxon>
        <taxon>Alkalicoccobacillus</taxon>
    </lineage>
</organism>